<dbReference type="PANTHER" id="PTHR28076">
    <property type="entry name" value="SPORULATION-SPECIFIC PROTEIN 71"/>
    <property type="match status" value="1"/>
</dbReference>
<reference evidence="3" key="1">
    <citation type="submission" date="2013-08" db="EMBL/GenBank/DDBJ databases">
        <title>Gene expansion shapes genome architecture in the human pathogen Lichtheimia corymbifera: an evolutionary genomics analysis in the ancient terrestrial Mucorales (Mucoromycotina).</title>
        <authorList>
            <person name="Schwartze V.U."/>
            <person name="Winter S."/>
            <person name="Shelest E."/>
            <person name="Marcet-Houben M."/>
            <person name="Horn F."/>
            <person name="Wehner S."/>
            <person name="Hoffmann K."/>
            <person name="Riege K."/>
            <person name="Sammeth M."/>
            <person name="Nowrousian M."/>
            <person name="Valiante V."/>
            <person name="Linde J."/>
            <person name="Jacobsen I.D."/>
            <person name="Marz M."/>
            <person name="Brakhage A.A."/>
            <person name="Gabaldon T."/>
            <person name="Bocker S."/>
            <person name="Voigt K."/>
        </authorList>
    </citation>
    <scope>NUCLEOTIDE SEQUENCE [LARGE SCALE GENOMIC DNA]</scope>
    <source>
        <strain evidence="3">FSU 9682</strain>
    </source>
</reference>
<organism evidence="3 4">
    <name type="scientific">Lichtheimia corymbifera JMRC:FSU:9682</name>
    <dbReference type="NCBI Taxonomy" id="1263082"/>
    <lineage>
        <taxon>Eukaryota</taxon>
        <taxon>Fungi</taxon>
        <taxon>Fungi incertae sedis</taxon>
        <taxon>Mucoromycota</taxon>
        <taxon>Mucoromycotina</taxon>
        <taxon>Mucoromycetes</taxon>
        <taxon>Mucorales</taxon>
        <taxon>Lichtheimiaceae</taxon>
        <taxon>Lichtheimia</taxon>
    </lineage>
</organism>
<feature type="domain" description="PH" evidence="2">
    <location>
        <begin position="656"/>
        <end position="806"/>
    </location>
</feature>
<dbReference type="InterPro" id="IPR057379">
    <property type="entry name" value="PH_SPO71"/>
</dbReference>
<dbReference type="InterPro" id="IPR039486">
    <property type="entry name" value="Mug56/Spo71_PH"/>
</dbReference>
<dbReference type="PANTHER" id="PTHR28076:SF1">
    <property type="entry name" value="PROSPORE MEMBRANE ADAPTER PROTEIN SPO71"/>
    <property type="match status" value="1"/>
</dbReference>
<dbReference type="EMBL" id="CBTN010000036">
    <property type="protein sequence ID" value="CDH56221.1"/>
    <property type="molecule type" value="Genomic_DNA"/>
</dbReference>
<dbReference type="Proteomes" id="UP000027586">
    <property type="component" value="Unassembled WGS sequence"/>
</dbReference>
<evidence type="ECO:0000313" key="3">
    <source>
        <dbReference type="EMBL" id="CDH56221.1"/>
    </source>
</evidence>
<gene>
    <name evidence="3" type="ORF">LCOR_07295.1</name>
</gene>
<evidence type="ECO:0000259" key="2">
    <source>
        <dbReference type="PROSITE" id="PS50003"/>
    </source>
</evidence>
<feature type="compositionally biased region" description="Low complexity" evidence="1">
    <location>
        <begin position="107"/>
        <end position="119"/>
    </location>
</feature>
<feature type="region of interest" description="Disordered" evidence="1">
    <location>
        <begin position="52"/>
        <end position="86"/>
    </location>
</feature>
<accession>A0A068S4Q8</accession>
<dbReference type="InterPro" id="IPR040345">
    <property type="entry name" value="Mug56/Spo71"/>
</dbReference>
<dbReference type="OrthoDB" id="5579281at2759"/>
<dbReference type="SMART" id="SM00233">
    <property type="entry name" value="PH"/>
    <property type="match status" value="3"/>
</dbReference>
<dbReference type="PROSITE" id="PS50003">
    <property type="entry name" value="PH_DOMAIN"/>
    <property type="match status" value="1"/>
</dbReference>
<feature type="region of interest" description="Disordered" evidence="1">
    <location>
        <begin position="106"/>
        <end position="139"/>
    </location>
</feature>
<feature type="compositionally biased region" description="Basic and acidic residues" evidence="1">
    <location>
        <begin position="121"/>
        <end position="138"/>
    </location>
</feature>
<name>A0A068S4Q8_9FUNG</name>
<evidence type="ECO:0000313" key="4">
    <source>
        <dbReference type="Proteomes" id="UP000027586"/>
    </source>
</evidence>
<protein>
    <submittedName>
        <fullName evidence="3">Ph domain-containing protein</fullName>
    </submittedName>
</protein>
<evidence type="ECO:0000256" key="1">
    <source>
        <dbReference type="SAM" id="MobiDB-lite"/>
    </source>
</evidence>
<dbReference type="InterPro" id="IPR001849">
    <property type="entry name" value="PH_domain"/>
</dbReference>
<keyword evidence="4" id="KW-1185">Reference proteome</keyword>
<dbReference type="InterPro" id="IPR011993">
    <property type="entry name" value="PH-like_dom_sf"/>
</dbReference>
<dbReference type="VEuPathDB" id="FungiDB:LCOR_07295.1"/>
<dbReference type="AlphaFoldDB" id="A0A068S4Q8"/>
<proteinExistence type="predicted"/>
<dbReference type="SUPFAM" id="SSF50729">
    <property type="entry name" value="PH domain-like"/>
    <property type="match status" value="1"/>
</dbReference>
<dbReference type="STRING" id="1263082.A0A068S4Q8"/>
<dbReference type="Pfam" id="PF15404">
    <property type="entry name" value="PH_4"/>
    <property type="match status" value="1"/>
</dbReference>
<dbReference type="Gene3D" id="2.30.29.30">
    <property type="entry name" value="Pleckstrin-homology domain (PH domain)/Phosphotyrosine-binding domain (PTB)"/>
    <property type="match status" value="1"/>
</dbReference>
<comment type="caution">
    <text evidence="3">The sequence shown here is derived from an EMBL/GenBank/DDBJ whole genome shotgun (WGS) entry which is preliminary data.</text>
</comment>
<sequence length="813" mass="94321">MFSQHCFGIGFLCMGEGNSTADNASSPSSMSAPTCTHRKLCSTRVVIRHSTEYLPSSRSKRDSNAAAPGLCRHDTSEGSFTTADAMLPQDYQLDDEDRTYNMSKRLTSIQSSTSSSSDTARGFDQRHSQQQEQHDTSKLRALSWRPSGIAFIPPPATQSRSAETSIVKCDVLLCKRSLRSQKADHPTQYEASRMVEDWRQMQVELTHQSLALYSFPPLIWPDRWLEHDLKIPRITRFGLLSPLDYTFFVCYQTPNGTVDTFSFRALSITVCREWYMALYRVLPDQVKPVCSPWCEVHIPLLELRVKLPLWNEDGEIRYDITLQSVHNAVISVLQQDEHWKTLIDSGFKNNHQLGMCWSRGNRTEWVYWNRSLTEPQERIDLVISPQHIEQTHRLELRHVDHAPSNIWLEDDSKLQEPLPIEGYMTRLTTFTGKPLSNALGRLVRRSHYFASFDQYLFIIPHDAKIPPIQSTCHVRETAECIFISSIRQDQLDFEEHHRRLQLITSAAHVIDLTEISYVRRVFDDEEHDAPLPIRTAATHYASIIQQEEGGGEQERHISRGQTCIEIVMVNGMILKFKPESSDLSDTWVSYLTKLSLYWRARKEAERDIHASEDFGELLDDEFRLVMTGEEKSKEFHRKPEVDTRIWNICSFEGCRDIVKAGIMYFQPRSRGTFSQKIFMLTANGWIIYYNMFEREPLSCQPLKTAVHERKGQLDINDCYVYSSPFEVESPCRIYSDGGISADSSEECLFSLWKPERRRVFSPKRQRITVYKNNKQFLQEKGETWQFLARNRHEKEEWVSAINVVIERLLRGQE</sequence>
<dbReference type="GO" id="GO:1902657">
    <property type="term" value="P:protein localization to prospore membrane"/>
    <property type="evidence" value="ECO:0007669"/>
    <property type="project" value="InterPro"/>
</dbReference>
<dbReference type="Pfam" id="PF23207">
    <property type="entry name" value="PH_SPO71"/>
    <property type="match status" value="1"/>
</dbReference>